<comment type="caution">
    <text evidence="4">The sequence shown here is derived from an EMBL/GenBank/DDBJ whole genome shotgun (WGS) entry which is preliminary data.</text>
</comment>
<evidence type="ECO:0000256" key="1">
    <source>
        <dbReference type="PROSITE-ProRule" id="PRU00325"/>
    </source>
</evidence>
<dbReference type="Pfam" id="PF04434">
    <property type="entry name" value="SWIM"/>
    <property type="match status" value="1"/>
</dbReference>
<evidence type="ECO:0000259" key="3">
    <source>
        <dbReference type="PROSITE" id="PS50966"/>
    </source>
</evidence>
<keyword evidence="1" id="KW-0862">Zinc</keyword>
<dbReference type="PROSITE" id="PS50966">
    <property type="entry name" value="ZF_SWIM"/>
    <property type="match status" value="1"/>
</dbReference>
<feature type="region of interest" description="Disordered" evidence="2">
    <location>
        <begin position="272"/>
        <end position="297"/>
    </location>
</feature>
<evidence type="ECO:0000313" key="5">
    <source>
        <dbReference type="Proteomes" id="UP000680865"/>
    </source>
</evidence>
<dbReference type="GO" id="GO:0008270">
    <property type="term" value="F:zinc ion binding"/>
    <property type="evidence" value="ECO:0007669"/>
    <property type="project" value="UniProtKB-KW"/>
</dbReference>
<dbReference type="PANTHER" id="PTHR38133">
    <property type="entry name" value="SLR1429 PROTEIN"/>
    <property type="match status" value="1"/>
</dbReference>
<name>A0A919T1H8_9ACTN</name>
<organism evidence="4 5">
    <name type="scientific">Winogradskya consettensis</name>
    <dbReference type="NCBI Taxonomy" id="113560"/>
    <lineage>
        <taxon>Bacteria</taxon>
        <taxon>Bacillati</taxon>
        <taxon>Actinomycetota</taxon>
        <taxon>Actinomycetes</taxon>
        <taxon>Micromonosporales</taxon>
        <taxon>Micromonosporaceae</taxon>
        <taxon>Winogradskya</taxon>
    </lineage>
</organism>
<reference evidence="4" key="1">
    <citation type="submission" date="2021-03" db="EMBL/GenBank/DDBJ databases">
        <title>Whole genome shotgun sequence of Actinoplanes consettensis NBRC 14913.</title>
        <authorList>
            <person name="Komaki H."/>
            <person name="Tamura T."/>
        </authorList>
    </citation>
    <scope>NUCLEOTIDE SEQUENCE</scope>
    <source>
        <strain evidence="4">NBRC 14913</strain>
    </source>
</reference>
<dbReference type="RefSeq" id="WP_213002724.1">
    <property type="nucleotide sequence ID" value="NZ_BAAATW010000006.1"/>
</dbReference>
<proteinExistence type="predicted"/>
<keyword evidence="1" id="KW-0479">Metal-binding</keyword>
<dbReference type="Proteomes" id="UP000680865">
    <property type="component" value="Unassembled WGS sequence"/>
</dbReference>
<accession>A0A919T1H8</accession>
<gene>
    <name evidence="4" type="ORF">Aco04nite_83800</name>
</gene>
<evidence type="ECO:0000256" key="2">
    <source>
        <dbReference type="SAM" id="MobiDB-lite"/>
    </source>
</evidence>
<dbReference type="InterPro" id="IPR007527">
    <property type="entry name" value="Znf_SWIM"/>
</dbReference>
<keyword evidence="1" id="KW-0863">Zinc-finger</keyword>
<protein>
    <recommendedName>
        <fullName evidence="3">SWIM-type domain-containing protein</fullName>
    </recommendedName>
</protein>
<evidence type="ECO:0000313" key="4">
    <source>
        <dbReference type="EMBL" id="GIM82894.1"/>
    </source>
</evidence>
<sequence>MPVDPGGRWFEGGSGPIRIDGGIAVRAQRGKIGSQWWSRRFVDLLESICQPGRLGRGRAYARKGQVIDFELTPGRVFGRVQGSRPDPYEVTITIPAFDDEQWAQLLEALGAQALYRAALLAGDMPHEIVDVFDAHGMPLFPPDLGMHCNCPDWGVPCKHASAVLYVLAEAFDDDPFLVLAWRGRDRDGVLTALRGLPEPEDEVDPLAVDDEPLESRLGDFYSPALSLGRLRERPSRTTTPPELLLRVLDAPPIRVRAIPLVDVLRPAYRDLAAADSTAPDPTAPTPPDPGLASPDPG</sequence>
<feature type="compositionally biased region" description="Pro residues" evidence="2">
    <location>
        <begin position="281"/>
        <end position="297"/>
    </location>
</feature>
<dbReference type="PANTHER" id="PTHR38133:SF1">
    <property type="entry name" value="SLR1429 PROTEIN"/>
    <property type="match status" value="1"/>
</dbReference>
<dbReference type="AlphaFoldDB" id="A0A919T1H8"/>
<dbReference type="EMBL" id="BOQP01000052">
    <property type="protein sequence ID" value="GIM82894.1"/>
    <property type="molecule type" value="Genomic_DNA"/>
</dbReference>
<feature type="domain" description="SWIM-type" evidence="3">
    <location>
        <begin position="140"/>
        <end position="168"/>
    </location>
</feature>
<keyword evidence="5" id="KW-1185">Reference proteome</keyword>